<dbReference type="Proteomes" id="UP000528457">
    <property type="component" value="Unassembled WGS sequence"/>
</dbReference>
<evidence type="ECO:0000313" key="1">
    <source>
        <dbReference type="EMBL" id="MBB6523124.1"/>
    </source>
</evidence>
<organism evidence="1 2">
    <name type="scientific">Pseudoteredinibacter isoporae</name>
    <dbReference type="NCBI Taxonomy" id="570281"/>
    <lineage>
        <taxon>Bacteria</taxon>
        <taxon>Pseudomonadati</taxon>
        <taxon>Pseudomonadota</taxon>
        <taxon>Gammaproteobacteria</taxon>
        <taxon>Cellvibrionales</taxon>
        <taxon>Cellvibrionaceae</taxon>
        <taxon>Pseudoteredinibacter</taxon>
    </lineage>
</organism>
<keyword evidence="2" id="KW-1185">Reference proteome</keyword>
<sequence length="151" mass="17261">MLKRVRTPCIGVCSASLGDNVCRGCKRFSHEVIDWNAYNEEQRRTIAQRLESFLQQVVANKVAVIDADCLKTQMEHQNIRFDEQQDPHCWVFSLLKAGASQVVPEAFGLELQGEWRDQALVEIKDAIDQDYYALSCAYYDRYIAPGKVQEG</sequence>
<dbReference type="EMBL" id="JACHHT010000003">
    <property type="protein sequence ID" value="MBB6523124.1"/>
    <property type="molecule type" value="Genomic_DNA"/>
</dbReference>
<evidence type="ECO:0000313" key="2">
    <source>
        <dbReference type="Proteomes" id="UP000528457"/>
    </source>
</evidence>
<dbReference type="RefSeq" id="WP_166843776.1">
    <property type="nucleotide sequence ID" value="NZ_JAAONY010000003.1"/>
</dbReference>
<gene>
    <name evidence="1" type="ORF">HNR48_003426</name>
</gene>
<comment type="caution">
    <text evidence="1">The sequence shown here is derived from an EMBL/GenBank/DDBJ whole genome shotgun (WGS) entry which is preliminary data.</text>
</comment>
<dbReference type="PANTHER" id="PTHR35175:SF1">
    <property type="entry name" value="OXIDOREDUCTASE"/>
    <property type="match status" value="1"/>
</dbReference>
<protein>
    <recommendedName>
        <fullName evidence="3">DUF1289 domain-containing protein</fullName>
    </recommendedName>
</protein>
<evidence type="ECO:0008006" key="3">
    <source>
        <dbReference type="Google" id="ProtNLM"/>
    </source>
</evidence>
<name>A0A7X0JWI7_9GAMM</name>
<dbReference type="InParanoid" id="A0A7X0JWI7"/>
<dbReference type="AlphaFoldDB" id="A0A7X0JWI7"/>
<dbReference type="Pfam" id="PF06945">
    <property type="entry name" value="DUF1289"/>
    <property type="match status" value="1"/>
</dbReference>
<dbReference type="PANTHER" id="PTHR35175">
    <property type="entry name" value="DUF1289 DOMAIN-CONTAINING PROTEIN"/>
    <property type="match status" value="1"/>
</dbReference>
<reference evidence="1 2" key="1">
    <citation type="submission" date="2020-08" db="EMBL/GenBank/DDBJ databases">
        <title>Genomic Encyclopedia of Type Strains, Phase IV (KMG-IV): sequencing the most valuable type-strain genomes for metagenomic binning, comparative biology and taxonomic classification.</title>
        <authorList>
            <person name="Goeker M."/>
        </authorList>
    </citation>
    <scope>NUCLEOTIDE SEQUENCE [LARGE SCALE GENOMIC DNA]</scope>
    <source>
        <strain evidence="1 2">DSM 22368</strain>
    </source>
</reference>
<accession>A0A7X0JWI7</accession>
<proteinExistence type="predicted"/>
<dbReference type="InterPro" id="IPR010710">
    <property type="entry name" value="DUF1289"/>
</dbReference>